<evidence type="ECO:0000256" key="1">
    <source>
        <dbReference type="ARBA" id="ARBA00008520"/>
    </source>
</evidence>
<accession>A0A934N0I3</accession>
<evidence type="ECO:0000313" key="7">
    <source>
        <dbReference type="Proteomes" id="UP000606991"/>
    </source>
</evidence>
<feature type="chain" id="PRO_5015991828" evidence="3">
    <location>
        <begin position="35"/>
        <end position="443"/>
    </location>
</feature>
<protein>
    <submittedName>
        <fullName evidence="4">Carbohydrate ABC transporter substrate-binding protein</fullName>
    </submittedName>
    <submittedName>
        <fullName evidence="5">Sugar ABC transporter substrate-binding protein</fullName>
    </submittedName>
</protein>
<gene>
    <name evidence="5" type="ORF">DLM65_12960</name>
    <name evidence="4" type="ORF">JF886_13605</name>
</gene>
<reference evidence="5 6" key="1">
    <citation type="journal article" date="2017" name="Nature">
        <title>Atmospheric trace gases support primary production in Antarctic desert surface soil.</title>
        <authorList>
            <person name="Ji M."/>
            <person name="Greening C."/>
            <person name="Vanwonterghem I."/>
            <person name="Carere C.R."/>
            <person name="Bay S.K."/>
            <person name="Steen J.A."/>
            <person name="Montgomery K."/>
            <person name="Lines T."/>
            <person name="Beardall J."/>
            <person name="van Dorst J."/>
            <person name="Snape I."/>
            <person name="Stott M.B."/>
            <person name="Hugenholtz P."/>
            <person name="Ferrari B.C."/>
        </authorList>
    </citation>
    <scope>NUCLEOTIDE SEQUENCE [LARGE SCALE GENOMIC DNA]</scope>
    <source>
        <strain evidence="5">RRmetagenome_bin12</strain>
    </source>
</reference>
<evidence type="ECO:0000256" key="3">
    <source>
        <dbReference type="SAM" id="SignalP"/>
    </source>
</evidence>
<reference evidence="5" key="2">
    <citation type="submission" date="2018-05" db="EMBL/GenBank/DDBJ databases">
        <authorList>
            <person name="Ferrari B."/>
        </authorList>
    </citation>
    <scope>NUCLEOTIDE SEQUENCE</scope>
    <source>
        <strain evidence="5">RRmetagenome_bin12</strain>
    </source>
</reference>
<comment type="similarity">
    <text evidence="1">Belongs to the bacterial solute-binding protein 1 family.</text>
</comment>
<dbReference type="SUPFAM" id="SSF53850">
    <property type="entry name" value="Periplasmic binding protein-like II"/>
    <property type="match status" value="1"/>
</dbReference>
<dbReference type="Proteomes" id="UP000606991">
    <property type="component" value="Unassembled WGS sequence"/>
</dbReference>
<keyword evidence="3" id="KW-0732">Signal</keyword>
<organism evidence="5 6">
    <name type="scientific">Candidatus Aeolococcus gillhamiae</name>
    <dbReference type="NCBI Taxonomy" id="3127015"/>
    <lineage>
        <taxon>Bacteria</taxon>
        <taxon>Bacillati</taxon>
        <taxon>Candidatus Dormiibacterota</taxon>
        <taxon>Candidatus Dormibacteria</taxon>
        <taxon>Candidatus Aeolococcales</taxon>
        <taxon>Candidatus Aeolococcaceae</taxon>
        <taxon>Candidatus Aeolococcus</taxon>
    </lineage>
</organism>
<evidence type="ECO:0000256" key="2">
    <source>
        <dbReference type="ARBA" id="ARBA00022448"/>
    </source>
</evidence>
<dbReference type="PANTHER" id="PTHR43649">
    <property type="entry name" value="ARABINOSE-BINDING PROTEIN-RELATED"/>
    <property type="match status" value="1"/>
</dbReference>
<dbReference type="PROSITE" id="PS51257">
    <property type="entry name" value="PROKAR_LIPOPROTEIN"/>
    <property type="match status" value="1"/>
</dbReference>
<comment type="caution">
    <text evidence="5">The sequence shown here is derived from an EMBL/GenBank/DDBJ whole genome shotgun (WGS) entry which is preliminary data.</text>
</comment>
<evidence type="ECO:0000313" key="4">
    <source>
        <dbReference type="EMBL" id="MBJ7595865.1"/>
    </source>
</evidence>
<dbReference type="AlphaFoldDB" id="A0A2W5YZG9"/>
<dbReference type="PANTHER" id="PTHR43649:SF29">
    <property type="entry name" value="OSMOPROTECTIVE COMPOUNDS-BINDING PROTEIN GGTB"/>
    <property type="match status" value="1"/>
</dbReference>
<dbReference type="EMBL" id="QHBU01000257">
    <property type="protein sequence ID" value="PZR78419.1"/>
    <property type="molecule type" value="Genomic_DNA"/>
</dbReference>
<proteinExistence type="inferred from homology"/>
<dbReference type="Gene3D" id="3.40.190.10">
    <property type="entry name" value="Periplasmic binding protein-like II"/>
    <property type="match status" value="2"/>
</dbReference>
<accession>A0A2W5YZG9</accession>
<reference evidence="4 7" key="3">
    <citation type="submission" date="2020-10" db="EMBL/GenBank/DDBJ databases">
        <title>Ca. Dormibacterota MAGs.</title>
        <authorList>
            <person name="Montgomery K."/>
        </authorList>
    </citation>
    <scope>NUCLEOTIDE SEQUENCE [LARGE SCALE GENOMIC DNA]</scope>
    <source>
        <strain evidence="4">SC8812_S17_18</strain>
    </source>
</reference>
<evidence type="ECO:0000313" key="6">
    <source>
        <dbReference type="Proteomes" id="UP000248724"/>
    </source>
</evidence>
<name>A0A2W5YZG9_9BACT</name>
<dbReference type="EMBL" id="JAEKNS010000135">
    <property type="protein sequence ID" value="MBJ7595865.1"/>
    <property type="molecule type" value="Genomic_DNA"/>
</dbReference>
<feature type="signal peptide" evidence="3">
    <location>
        <begin position="1"/>
        <end position="34"/>
    </location>
</feature>
<evidence type="ECO:0000313" key="5">
    <source>
        <dbReference type="EMBL" id="PZR78419.1"/>
    </source>
</evidence>
<keyword evidence="2" id="KW-0813">Transport</keyword>
<dbReference type="RefSeq" id="WP_337313377.1">
    <property type="nucleotide sequence ID" value="NZ_JAEKNS010000135.1"/>
</dbReference>
<dbReference type="Proteomes" id="UP000248724">
    <property type="component" value="Unassembled WGS sequence"/>
</dbReference>
<dbReference type="InterPro" id="IPR050490">
    <property type="entry name" value="Bact_solute-bd_prot1"/>
</dbReference>
<sequence length="443" mass="45995">MDTKGHRRALGTLIAATVMTLAACGSSNTTSSGAATSNATNIGGNVTVWAVWSGTEQKNFQSVLDGFNSQTGVTAQFQSKGDQLPTVLGTAITGGAPPDVAILPQPGLLQDLVKKNALQPLDSFVGSTLSSQYASVWQKLASANGKTYGVYFKAANKSTVWYNVKSLTDAGITTPPATFDNLLTAMGTLQQAGTTPFAMCGGSGWTLTDWFENVYLRVAGVAKYNQLAAHTIPWTDPTVTTTFQTLAKIFGTDANMVGGKAGAVSTPFPDCVSQVFGPTPKAAMLYEADFVGSVIPTVNASLPAKTGYNFFPFPSVNGSPTSVVAGGDVAVMLKDTPQAEALIKYLASPAAGTIWAHLGGFTSPNKQVDRSVYPDDISRAAAKAVIDAGDNVAYDMSDQAPAAFGGTAGSGEWADLQTWVRNPTDISGIEAKLEADAVSAYGH</sequence>